<sequence>MESIGSYSDIDDPNRTMISPQQASQRSRRRQPAGSQHVKHRRTRSGCYTCRQRRVKCDETRPTCDRCRKGKRECAYPGSTSSTKEGERDSKSKSASADSSSSPSGNEGEEEGRQRLSIIPDDDEERDDDEPGSAISDSRNLSNASTWSADPYPPSSIEPPIAAQRPARSSASRTNSKHASKPSISLNPRWSSLSKDVKSYMKYHRDHLSHHHYAFKYDGGDFLKTTFLEIAMNDQSQALLYAIVAFAAFHHSIAEADFRISIFLSYYNRSIHLLQQSLKSKKPTVTTLLTILQLATIEEFLGDWGNLLGHQRAAYQILTDSFTPQTIMQDETRRKIITWYIRFDLFAGMMSGSETTLSREWFAACHEHYQRQLKDRPDDLGAKYEEYFSNSRLVATDVALLFSQKGRGAISEEDFALKTEDLIARVDADRVRLETAFTESANFIKRFPRKSKTNAKAITEYWDPEFLYGGELFTMNYVLIDFWAIDLMFKHNLAKVQGQQPTPEMARIALKKCKMFEAIEHCDQGAAGAILGCHASLGIACLFLPKDETHIDWCRRKFALIEQTGYLYPPRIRFHMSQVWNVDVSHWWLANDEGYPDIVRAIRDFIDYRANAPKNALDADVRDMSGTFNSMTISERGNVTGTDSEQFSPIPDPSTSHDSSPESTWPA</sequence>
<dbReference type="EMBL" id="JAUTXU010000342">
    <property type="protein sequence ID" value="KAK3684492.1"/>
    <property type="molecule type" value="Genomic_DNA"/>
</dbReference>
<organism evidence="1 2">
    <name type="scientific">Vermiconidia calcicola</name>
    <dbReference type="NCBI Taxonomy" id="1690605"/>
    <lineage>
        <taxon>Eukaryota</taxon>
        <taxon>Fungi</taxon>
        <taxon>Dikarya</taxon>
        <taxon>Ascomycota</taxon>
        <taxon>Pezizomycotina</taxon>
        <taxon>Dothideomycetes</taxon>
        <taxon>Dothideomycetidae</taxon>
        <taxon>Mycosphaerellales</taxon>
        <taxon>Extremaceae</taxon>
        <taxon>Vermiconidia</taxon>
    </lineage>
</organism>
<name>A0ACC3MD28_9PEZI</name>
<evidence type="ECO:0000313" key="1">
    <source>
        <dbReference type="EMBL" id="KAK3684492.1"/>
    </source>
</evidence>
<reference evidence="1" key="1">
    <citation type="submission" date="2023-07" db="EMBL/GenBank/DDBJ databases">
        <title>Black Yeasts Isolated from many extreme environments.</title>
        <authorList>
            <person name="Coleine C."/>
            <person name="Stajich J.E."/>
            <person name="Selbmann L."/>
        </authorList>
    </citation>
    <scope>NUCLEOTIDE SEQUENCE</scope>
    <source>
        <strain evidence="1">CCFEE 5714</strain>
    </source>
</reference>
<comment type="caution">
    <text evidence="1">The sequence shown here is derived from an EMBL/GenBank/DDBJ whole genome shotgun (WGS) entry which is preliminary data.</text>
</comment>
<protein>
    <submittedName>
        <fullName evidence="1">Uncharacterized protein</fullName>
    </submittedName>
</protein>
<dbReference type="Proteomes" id="UP001281147">
    <property type="component" value="Unassembled WGS sequence"/>
</dbReference>
<evidence type="ECO:0000313" key="2">
    <source>
        <dbReference type="Proteomes" id="UP001281147"/>
    </source>
</evidence>
<proteinExistence type="predicted"/>
<accession>A0ACC3MD28</accession>
<keyword evidence="2" id="KW-1185">Reference proteome</keyword>
<gene>
    <name evidence="1" type="ORF">LTR37_020240</name>
</gene>